<dbReference type="RefSeq" id="WP_342352558.1">
    <property type="nucleotide sequence ID" value="NZ_NFEZ01000001.1"/>
</dbReference>
<name>A0A2N5NCI8_9BACL</name>
<dbReference type="InterPro" id="IPR046482">
    <property type="entry name" value="DUF6575"/>
</dbReference>
<feature type="domain" description="DUF6575" evidence="1">
    <location>
        <begin position="9"/>
        <end position="124"/>
    </location>
</feature>
<gene>
    <name evidence="2" type="ORF">B8V81_0186</name>
</gene>
<dbReference type="Pfam" id="PF20215">
    <property type="entry name" value="DUF6575"/>
    <property type="match status" value="1"/>
</dbReference>
<dbReference type="EMBL" id="NFEZ01000001">
    <property type="protein sequence ID" value="PLT48054.1"/>
    <property type="molecule type" value="Genomic_DNA"/>
</dbReference>
<evidence type="ECO:0000259" key="1">
    <source>
        <dbReference type="Pfam" id="PF20215"/>
    </source>
</evidence>
<keyword evidence="3" id="KW-1185">Reference proteome</keyword>
<dbReference type="AlphaFoldDB" id="A0A2N5NCI8"/>
<evidence type="ECO:0000313" key="2">
    <source>
        <dbReference type="EMBL" id="PLT48054.1"/>
    </source>
</evidence>
<comment type="caution">
    <text evidence="2">The sequence shown here is derived from an EMBL/GenBank/DDBJ whole genome shotgun (WGS) entry which is preliminary data.</text>
</comment>
<accession>A0A2N5NCI8</accession>
<protein>
    <submittedName>
        <fullName evidence="2">Phage protein</fullName>
    </submittedName>
</protein>
<evidence type="ECO:0000313" key="3">
    <source>
        <dbReference type="Proteomes" id="UP000234789"/>
    </source>
</evidence>
<proteinExistence type="predicted"/>
<organism evidence="2 3">
    <name type="scientific">Paenibacillus pasadenensis</name>
    <dbReference type="NCBI Taxonomy" id="217090"/>
    <lineage>
        <taxon>Bacteria</taxon>
        <taxon>Bacillati</taxon>
        <taxon>Bacillota</taxon>
        <taxon>Bacilli</taxon>
        <taxon>Bacillales</taxon>
        <taxon>Paenibacillaceae</taxon>
        <taxon>Paenibacillus</taxon>
    </lineage>
</organism>
<sequence>MDYILPFPIGAVKIINVFEYFDGPKVFACESITGQKYMVNWIDTNSNSDTWFYVPVSGTRYLLILNGKVSLRDCILHSENKLVLEVRTPKGQDNTVEINYRELSSIVEEELPDPDSFLELDQQAPTLPPREDTTMTATRSGRDVLDISLNVSDQHSNEIDAELLGEVLITTQNLAYYVGSNTTSSRGPVARDIINANKLKASGFFAASFGVRLKSDTVQGLFGDTDASSTLEKLMELFEATPEEEKFRTVVKGLSIRAIKSYYTLLNKLDNEDTRIKVEWASPNQKYKEALLDSGNIKKAIDILIKETKTEVKQIEVKGILVGVNTDSNKFYLHAEDDEHISGIIGDSLRDQQFVVPVKVKALVEQKTEIHVFTEEEKTTYTLITLE</sequence>
<reference evidence="2 3" key="1">
    <citation type="submission" date="2017-05" db="EMBL/GenBank/DDBJ databases">
        <title>Functional genome analysis of Paenibacillus pasadenensis strain R16: insights on endophytic life style and antifungal activity.</title>
        <authorList>
            <person name="Passera A."/>
            <person name="Marcolungo L."/>
            <person name="Casati P."/>
            <person name="Brasca M."/>
            <person name="Quaglino F."/>
            <person name="Delledonne M."/>
        </authorList>
    </citation>
    <scope>NUCLEOTIDE SEQUENCE [LARGE SCALE GENOMIC DNA]</scope>
    <source>
        <strain evidence="2 3">R16</strain>
    </source>
</reference>
<dbReference type="Proteomes" id="UP000234789">
    <property type="component" value="Unassembled WGS sequence"/>
</dbReference>